<evidence type="ECO:0000256" key="1">
    <source>
        <dbReference type="SAM" id="MobiDB-lite"/>
    </source>
</evidence>
<dbReference type="Proteomes" id="UP000824890">
    <property type="component" value="Unassembled WGS sequence"/>
</dbReference>
<comment type="caution">
    <text evidence="2">The sequence shown here is derived from an EMBL/GenBank/DDBJ whole genome shotgun (WGS) entry which is preliminary data.</text>
</comment>
<sequence>MHKPINLGGESSKIQIERQSDKEEQIRKSNGAGESDAEGVIASRRQKPAKPLLTKQQFPKVKSQSFFTGG</sequence>
<accession>A0ABQ8EL40</accession>
<feature type="region of interest" description="Disordered" evidence="1">
    <location>
        <begin position="1"/>
        <end position="70"/>
    </location>
</feature>
<name>A0ABQ8EL40_BRANA</name>
<organism evidence="2 3">
    <name type="scientific">Brassica napus</name>
    <name type="common">Rape</name>
    <dbReference type="NCBI Taxonomy" id="3708"/>
    <lineage>
        <taxon>Eukaryota</taxon>
        <taxon>Viridiplantae</taxon>
        <taxon>Streptophyta</taxon>
        <taxon>Embryophyta</taxon>
        <taxon>Tracheophyta</taxon>
        <taxon>Spermatophyta</taxon>
        <taxon>Magnoliopsida</taxon>
        <taxon>eudicotyledons</taxon>
        <taxon>Gunneridae</taxon>
        <taxon>Pentapetalae</taxon>
        <taxon>rosids</taxon>
        <taxon>malvids</taxon>
        <taxon>Brassicales</taxon>
        <taxon>Brassicaceae</taxon>
        <taxon>Brassiceae</taxon>
        <taxon>Brassica</taxon>
    </lineage>
</organism>
<protein>
    <submittedName>
        <fullName evidence="2">Uncharacterized protein</fullName>
    </submittedName>
</protein>
<dbReference type="EMBL" id="JAGKQM010000001">
    <property type="protein sequence ID" value="KAH0941365.1"/>
    <property type="molecule type" value="Genomic_DNA"/>
</dbReference>
<evidence type="ECO:0000313" key="3">
    <source>
        <dbReference type="Proteomes" id="UP000824890"/>
    </source>
</evidence>
<feature type="compositionally biased region" description="Basic and acidic residues" evidence="1">
    <location>
        <begin position="15"/>
        <end position="27"/>
    </location>
</feature>
<gene>
    <name evidence="2" type="ORF">HID58_001002</name>
</gene>
<evidence type="ECO:0000313" key="2">
    <source>
        <dbReference type="EMBL" id="KAH0941365.1"/>
    </source>
</evidence>
<proteinExistence type="predicted"/>
<keyword evidence="3" id="KW-1185">Reference proteome</keyword>
<feature type="compositionally biased region" description="Polar residues" evidence="1">
    <location>
        <begin position="54"/>
        <end position="70"/>
    </location>
</feature>
<reference evidence="2 3" key="1">
    <citation type="submission" date="2021-05" db="EMBL/GenBank/DDBJ databases">
        <title>Genome Assembly of Synthetic Allotetraploid Brassica napus Reveals Homoeologous Exchanges between Subgenomes.</title>
        <authorList>
            <person name="Davis J.T."/>
        </authorList>
    </citation>
    <scope>NUCLEOTIDE SEQUENCE [LARGE SCALE GENOMIC DNA]</scope>
    <source>
        <strain evidence="3">cv. Da-Ae</strain>
        <tissue evidence="2">Seedling</tissue>
    </source>
</reference>